<keyword evidence="3" id="KW-0285">Flavoprotein</keyword>
<evidence type="ECO:0000256" key="1">
    <source>
        <dbReference type="ARBA" id="ARBA00001974"/>
    </source>
</evidence>
<dbReference type="EMBL" id="LK022848">
    <property type="protein sequence ID" value="CDR10255.1"/>
    <property type="molecule type" value="Genomic_DNA"/>
</dbReference>
<keyword evidence="4" id="KW-0274">FAD</keyword>
<dbReference type="InterPro" id="IPR036318">
    <property type="entry name" value="FAD-bd_PCMH-like_sf"/>
</dbReference>
<evidence type="ECO:0000256" key="3">
    <source>
        <dbReference type="ARBA" id="ARBA00022630"/>
    </source>
</evidence>
<protein>
    <submittedName>
        <fullName evidence="8">FAD linked oxidase domain protein</fullName>
    </submittedName>
</protein>
<dbReference type="PANTHER" id="PTHR42973">
    <property type="entry name" value="BINDING OXIDOREDUCTASE, PUTATIVE (AFU_ORTHOLOGUE AFUA_1G17690)-RELATED"/>
    <property type="match status" value="1"/>
</dbReference>
<dbReference type="GO" id="GO:0071949">
    <property type="term" value="F:FAD binding"/>
    <property type="evidence" value="ECO:0007669"/>
    <property type="project" value="InterPro"/>
</dbReference>
<name>A0A060ZVX6_9ACTN</name>
<dbReference type="InterPro" id="IPR016169">
    <property type="entry name" value="FAD-bd_PCMH_sub2"/>
</dbReference>
<organism evidence="8">
    <name type="scientific">Streptomyces iranensis</name>
    <dbReference type="NCBI Taxonomy" id="576784"/>
    <lineage>
        <taxon>Bacteria</taxon>
        <taxon>Bacillati</taxon>
        <taxon>Actinomycetota</taxon>
        <taxon>Actinomycetes</taxon>
        <taxon>Kitasatosporales</taxon>
        <taxon>Streptomycetaceae</taxon>
        <taxon>Streptomyces</taxon>
        <taxon>Streptomyces violaceusniger group</taxon>
    </lineage>
</organism>
<dbReference type="PROSITE" id="PS00862">
    <property type="entry name" value="OX2_COVAL_FAD"/>
    <property type="match status" value="1"/>
</dbReference>
<proteinExistence type="inferred from homology"/>
<comment type="similarity">
    <text evidence="2">Belongs to the oxygen-dependent FAD-linked oxidoreductase family.</text>
</comment>
<evidence type="ECO:0000256" key="6">
    <source>
        <dbReference type="SAM" id="MobiDB-lite"/>
    </source>
</evidence>
<dbReference type="GO" id="GO:0016491">
    <property type="term" value="F:oxidoreductase activity"/>
    <property type="evidence" value="ECO:0007669"/>
    <property type="project" value="UniProtKB-KW"/>
</dbReference>
<dbReference type="PROSITE" id="PS51387">
    <property type="entry name" value="FAD_PCMH"/>
    <property type="match status" value="1"/>
</dbReference>
<dbReference type="Gene3D" id="3.40.462.20">
    <property type="match status" value="1"/>
</dbReference>
<keyword evidence="5" id="KW-0560">Oxidoreductase</keyword>
<accession>A0A060ZVX6</accession>
<dbReference type="Gene3D" id="3.30.43.10">
    <property type="entry name" value="Uridine Diphospho-n-acetylenolpyruvylglucosamine Reductase, domain 2"/>
    <property type="match status" value="1"/>
</dbReference>
<feature type="domain" description="FAD-binding PCMH-type" evidence="7">
    <location>
        <begin position="77"/>
        <end position="247"/>
    </location>
</feature>
<dbReference type="InterPro" id="IPR012951">
    <property type="entry name" value="BBE"/>
</dbReference>
<dbReference type="InterPro" id="IPR016164">
    <property type="entry name" value="FAD-linked_Oxase-like_C"/>
</dbReference>
<dbReference type="Pfam" id="PF08031">
    <property type="entry name" value="BBE"/>
    <property type="match status" value="1"/>
</dbReference>
<evidence type="ECO:0000259" key="7">
    <source>
        <dbReference type="PROSITE" id="PS51387"/>
    </source>
</evidence>
<dbReference type="InterPro" id="IPR006093">
    <property type="entry name" value="Oxy_OxRdtase_FAD_BS"/>
</dbReference>
<dbReference type="InterPro" id="IPR050416">
    <property type="entry name" value="FAD-linked_Oxidoreductase"/>
</dbReference>
<dbReference type="SUPFAM" id="SSF55103">
    <property type="entry name" value="FAD-linked oxidases, C-terminal domain"/>
    <property type="match status" value="1"/>
</dbReference>
<reference evidence="8" key="1">
    <citation type="submission" date="2014-05" db="EMBL/GenBank/DDBJ databases">
        <authorList>
            <person name="Horn Fabian"/>
        </authorList>
    </citation>
    <scope>NUCLEOTIDE SEQUENCE</scope>
</reference>
<evidence type="ECO:0000256" key="5">
    <source>
        <dbReference type="ARBA" id="ARBA00023002"/>
    </source>
</evidence>
<evidence type="ECO:0000313" key="8">
    <source>
        <dbReference type="EMBL" id="CDR10255.1"/>
    </source>
</evidence>
<feature type="region of interest" description="Disordered" evidence="6">
    <location>
        <begin position="1"/>
        <end position="21"/>
    </location>
</feature>
<dbReference type="AlphaFoldDB" id="A0A060ZVX6"/>
<dbReference type="Gene3D" id="3.30.465.10">
    <property type="match status" value="1"/>
</dbReference>
<comment type="cofactor">
    <cofactor evidence="1">
        <name>FAD</name>
        <dbReference type="ChEBI" id="CHEBI:57692"/>
    </cofactor>
</comment>
<dbReference type="HOGENOM" id="CLU_018354_10_0_11"/>
<evidence type="ECO:0000256" key="2">
    <source>
        <dbReference type="ARBA" id="ARBA00005466"/>
    </source>
</evidence>
<sequence>MGDDDRVGSGSATSDPYSGIRPSFREVDLMAPGGINGTALTNLTDLTDLGERLVGEVITPSDGAGYDEARGIFNAMIDRRPAAIARCRTEEDVARAIRLARDHDLPIAVRGGGHSVAGMSTVDGGLVIDLRGMNAVAVDPGARTARVGGGAIMSELDRGTQAYGLATTGGRVSTTGVGGFVLGGGAGWLDRAFGLACDNLLAVDLVTAQGDQLHVDEEEHPDLFWALHGGGGNFGVATAFTLRLHPLTAMTAMLLLWRPEAGPAVVRAYRDFLESAPDRIGGGLLYCTGPPEEFVPKDMVGNLVCAVLITYTGHEDQARDLAAPLLRLGHDAEMIAELPYADLQCMLDDPPGYRNYWSAEYLDSFPDQAVDRFCRRASDMIVPSPSQHVLFPQGGAVSNGPSDFPLPWRGAPWIVHPFGLWDDAADDARARQWAHDTRADVRPWSHGAVYLNFIGREGRDRVVAGFGAENYRRLAAVKAQYDPDNVFRLNHNIEPRPPGP</sequence>
<dbReference type="SUPFAM" id="SSF56176">
    <property type="entry name" value="FAD-binding/transporter-associated domain-like"/>
    <property type="match status" value="1"/>
</dbReference>
<dbReference type="InterPro" id="IPR006094">
    <property type="entry name" value="Oxid_FAD_bind_N"/>
</dbReference>
<dbReference type="InterPro" id="IPR016167">
    <property type="entry name" value="FAD-bd_PCMH_sub1"/>
</dbReference>
<gene>
    <name evidence="8" type="ORF">SIRAN6825</name>
</gene>
<dbReference type="InterPro" id="IPR016166">
    <property type="entry name" value="FAD-bd_PCMH"/>
</dbReference>
<dbReference type="PANTHER" id="PTHR42973:SF39">
    <property type="entry name" value="FAD-BINDING PCMH-TYPE DOMAIN-CONTAINING PROTEIN"/>
    <property type="match status" value="1"/>
</dbReference>
<dbReference type="Pfam" id="PF01565">
    <property type="entry name" value="FAD_binding_4"/>
    <property type="match status" value="1"/>
</dbReference>
<evidence type="ECO:0000256" key="4">
    <source>
        <dbReference type="ARBA" id="ARBA00022827"/>
    </source>
</evidence>